<dbReference type="InterPro" id="IPR027417">
    <property type="entry name" value="P-loop_NTPase"/>
</dbReference>
<protein>
    <submittedName>
        <fullName evidence="7">UPF0042 nucleotide-binding protein</fullName>
    </submittedName>
</protein>
<evidence type="ECO:0000259" key="6">
    <source>
        <dbReference type="Pfam" id="PF22740"/>
    </source>
</evidence>
<dbReference type="InterPro" id="IPR005337">
    <property type="entry name" value="RapZ-like"/>
</dbReference>
<evidence type="ECO:0000256" key="2">
    <source>
        <dbReference type="ARBA" id="ARBA00022840"/>
    </source>
</evidence>
<reference evidence="7 8" key="1">
    <citation type="submission" date="2019-07" db="EMBL/GenBank/DDBJ databases">
        <title>Genomic Encyclopedia of Type Strains, Phase I: the one thousand microbial genomes (KMG-I) project.</title>
        <authorList>
            <person name="Kyrpides N."/>
        </authorList>
    </citation>
    <scope>NUCLEOTIDE SEQUENCE [LARGE SCALE GENOMIC DNA]</scope>
    <source>
        <strain evidence="7 8">DSM 16647</strain>
    </source>
</reference>
<dbReference type="PANTHER" id="PTHR30448">
    <property type="entry name" value="RNASE ADAPTER PROTEIN RAPZ"/>
    <property type="match status" value="1"/>
</dbReference>
<evidence type="ECO:0000313" key="8">
    <source>
        <dbReference type="Proteomes" id="UP000322294"/>
    </source>
</evidence>
<dbReference type="GO" id="GO:0005525">
    <property type="term" value="F:GTP binding"/>
    <property type="evidence" value="ECO:0007669"/>
    <property type="project" value="UniProtKB-UniRule"/>
</dbReference>
<comment type="caution">
    <text evidence="7">The sequence shown here is derived from an EMBL/GenBank/DDBJ whole genome shotgun (WGS) entry which is preliminary data.</text>
</comment>
<dbReference type="InterPro" id="IPR053930">
    <property type="entry name" value="RapZ-like_N"/>
</dbReference>
<dbReference type="PANTHER" id="PTHR30448:SF0">
    <property type="entry name" value="RNASE ADAPTER PROTEIN RAPZ"/>
    <property type="match status" value="1"/>
</dbReference>
<evidence type="ECO:0000256" key="3">
    <source>
        <dbReference type="ARBA" id="ARBA00023134"/>
    </source>
</evidence>
<dbReference type="HAMAP" id="MF_00636">
    <property type="entry name" value="RapZ_like"/>
    <property type="match status" value="1"/>
</dbReference>
<proteinExistence type="inferred from homology"/>
<evidence type="ECO:0000259" key="5">
    <source>
        <dbReference type="Pfam" id="PF03668"/>
    </source>
</evidence>
<gene>
    <name evidence="7" type="ORF">LZ11_00985</name>
</gene>
<evidence type="ECO:0000256" key="4">
    <source>
        <dbReference type="HAMAP-Rule" id="MF_00636"/>
    </source>
</evidence>
<feature type="domain" description="RapZ-like N-terminal" evidence="5">
    <location>
        <begin position="5"/>
        <end position="159"/>
    </location>
</feature>
<feature type="binding site" evidence="4">
    <location>
        <begin position="63"/>
        <end position="66"/>
    </location>
    <ligand>
        <name>GTP</name>
        <dbReference type="ChEBI" id="CHEBI:37565"/>
    </ligand>
</feature>
<feature type="binding site" evidence="4">
    <location>
        <begin position="12"/>
        <end position="19"/>
    </location>
    <ligand>
        <name>ATP</name>
        <dbReference type="ChEBI" id="CHEBI:30616"/>
    </ligand>
</feature>
<dbReference type="Pfam" id="PF03668">
    <property type="entry name" value="RapZ-like_N"/>
    <property type="match status" value="1"/>
</dbReference>
<keyword evidence="1 4" id="KW-0547">Nucleotide-binding</keyword>
<dbReference type="Gene3D" id="3.40.50.300">
    <property type="entry name" value="P-loop containing nucleotide triphosphate hydrolases"/>
    <property type="match status" value="1"/>
</dbReference>
<dbReference type="Proteomes" id="UP000322294">
    <property type="component" value="Unassembled WGS sequence"/>
</dbReference>
<keyword evidence="3 4" id="KW-0342">GTP-binding</keyword>
<evidence type="ECO:0000313" key="7">
    <source>
        <dbReference type="EMBL" id="TYP56706.1"/>
    </source>
</evidence>
<name>A0A5S5AUY0_9FIRM</name>
<feature type="domain" description="RapZ C-terminal" evidence="6">
    <location>
        <begin position="168"/>
        <end position="285"/>
    </location>
</feature>
<keyword evidence="2 4" id="KW-0067">ATP-binding</keyword>
<dbReference type="Pfam" id="PF22740">
    <property type="entry name" value="PapZ_C"/>
    <property type="match status" value="1"/>
</dbReference>
<evidence type="ECO:0000256" key="1">
    <source>
        <dbReference type="ARBA" id="ARBA00022741"/>
    </source>
</evidence>
<organism evidence="7 8">
    <name type="scientific">Thermosediminibacter litoriperuensis</name>
    <dbReference type="NCBI Taxonomy" id="291989"/>
    <lineage>
        <taxon>Bacteria</taxon>
        <taxon>Bacillati</taxon>
        <taxon>Bacillota</taxon>
        <taxon>Clostridia</taxon>
        <taxon>Thermosediminibacterales</taxon>
        <taxon>Thermosediminibacteraceae</taxon>
        <taxon>Thermosediminibacter</taxon>
    </lineage>
</organism>
<dbReference type="InterPro" id="IPR053931">
    <property type="entry name" value="RapZ_C"/>
</dbReference>
<dbReference type="NCBIfam" id="NF003828">
    <property type="entry name" value="PRK05416.1"/>
    <property type="match status" value="1"/>
</dbReference>
<sequence>MEEDIRFIIITGLSGAGRTLALRVFEDHGYFCVDNLPPALIPKFAELCSQSRKRINKIALVIDIRGGDFFDHLFESLKTLKSMGYPYEILFLDASDEVLIKRYKESRRRHPLALDKRIIEGINLERKKLDPLKANSDVIIDTSHRTPAQLKEEIVRRFIETEKETGLLINIVSFGFKLGIPLDADLVFDVRFLPNPFYVDELRPLSGNDPQVKDFVMKWPESRKFLDKLFDLIQFLIPCYIREGKSQLVIAIGCTGGRHRSVAMANELTALLRNQGYKVIIDHRDENDSRGEKCEP</sequence>
<dbReference type="SUPFAM" id="SSF52540">
    <property type="entry name" value="P-loop containing nucleoside triphosphate hydrolases"/>
    <property type="match status" value="1"/>
</dbReference>
<accession>A0A5S5AUY0</accession>
<dbReference type="EMBL" id="VNHO01000008">
    <property type="protein sequence ID" value="TYP56706.1"/>
    <property type="molecule type" value="Genomic_DNA"/>
</dbReference>
<dbReference type="GO" id="GO:0005524">
    <property type="term" value="F:ATP binding"/>
    <property type="evidence" value="ECO:0007669"/>
    <property type="project" value="UniProtKB-UniRule"/>
</dbReference>
<dbReference type="AlphaFoldDB" id="A0A5S5AUY0"/>
<dbReference type="PIRSF" id="PIRSF005052">
    <property type="entry name" value="P-loopkin"/>
    <property type="match status" value="1"/>
</dbReference>
<keyword evidence="8" id="KW-1185">Reference proteome</keyword>